<dbReference type="Proteomes" id="UP000468638">
    <property type="component" value="Unassembled WGS sequence"/>
</dbReference>
<comment type="caution">
    <text evidence="2">The sequence shown here is derived from an EMBL/GenBank/DDBJ whole genome shotgun (WGS) entry which is preliminary data.</text>
</comment>
<dbReference type="AlphaFoldDB" id="A0A6I4ZPU1"/>
<dbReference type="InterPro" id="IPR036291">
    <property type="entry name" value="NAD(P)-bd_dom_sf"/>
</dbReference>
<dbReference type="PANTHER" id="PTHR43162:SF1">
    <property type="entry name" value="PRESTALK A DIFFERENTIATION PROTEIN A"/>
    <property type="match status" value="1"/>
</dbReference>
<feature type="domain" description="NmrA-like" evidence="1">
    <location>
        <begin position="4"/>
        <end position="272"/>
    </location>
</feature>
<dbReference type="EMBL" id="WMEQ01000001">
    <property type="protein sequence ID" value="MYL32285.1"/>
    <property type="molecule type" value="Genomic_DNA"/>
</dbReference>
<accession>A0A6I4ZPU1</accession>
<evidence type="ECO:0000313" key="3">
    <source>
        <dbReference type="Proteomes" id="UP000468638"/>
    </source>
</evidence>
<dbReference type="Gene3D" id="3.40.50.720">
    <property type="entry name" value="NAD(P)-binding Rossmann-like Domain"/>
    <property type="match status" value="1"/>
</dbReference>
<proteinExistence type="predicted"/>
<dbReference type="SUPFAM" id="SSF51735">
    <property type="entry name" value="NAD(P)-binding Rossmann-fold domains"/>
    <property type="match status" value="1"/>
</dbReference>
<protein>
    <submittedName>
        <fullName evidence="2">NAD(P)H-binding protein</fullName>
    </submittedName>
</protein>
<dbReference type="OrthoDB" id="339107at2"/>
<dbReference type="Pfam" id="PF05368">
    <property type="entry name" value="NmrA"/>
    <property type="match status" value="1"/>
</dbReference>
<dbReference type="InterPro" id="IPR008030">
    <property type="entry name" value="NmrA-like"/>
</dbReference>
<dbReference type="Gene3D" id="3.90.25.10">
    <property type="entry name" value="UDP-galactose 4-epimerase, domain 1"/>
    <property type="match status" value="1"/>
</dbReference>
<dbReference type="CDD" id="cd05269">
    <property type="entry name" value="TMR_SDR_a"/>
    <property type="match status" value="1"/>
</dbReference>
<gene>
    <name evidence="2" type="ORF">GLW05_01525</name>
</gene>
<dbReference type="RefSeq" id="WP_160847587.1">
    <property type="nucleotide sequence ID" value="NZ_WMEQ01000001.1"/>
</dbReference>
<evidence type="ECO:0000259" key="1">
    <source>
        <dbReference type="Pfam" id="PF05368"/>
    </source>
</evidence>
<sequence>MQTLVTGFNGKGGFEVAQQVKEKGIPLKCAVRNIAKAKQQYGDEYRFTSLDFSNPDTFEESLEGVNKLFLMYPPGDNIQFDTFLSKAKKKGIQHIVYLSIKDVQFMPFIHHYKNEKLIKKHNLPYTFLRAGYFMQNLNDFLKDEIIQRNRIFVPAGKGKTSFVDARDIAEVAAICFSDSKKHANRTYTLTGSEALDFYEVAEVMTEVLDKHIHYTNPNAKEFKEFMIDKDVDESFVNVVAGIHFPTKLGLAKGIKHDIKEVTGHQPTNLKTYIQDYKGNWL</sequence>
<dbReference type="PANTHER" id="PTHR43162">
    <property type="match status" value="1"/>
</dbReference>
<evidence type="ECO:0000313" key="2">
    <source>
        <dbReference type="EMBL" id="MYL32285.1"/>
    </source>
</evidence>
<reference evidence="2 3" key="1">
    <citation type="submission" date="2019-11" db="EMBL/GenBank/DDBJ databases">
        <title>Genome sequences of 17 halophilic strains isolated from different environments.</title>
        <authorList>
            <person name="Furrow R.E."/>
        </authorList>
    </citation>
    <scope>NUCLEOTIDE SEQUENCE [LARGE SCALE GENOMIC DNA]</scope>
    <source>
        <strain evidence="2 3">22514_16_FS</strain>
    </source>
</reference>
<name>A0A6I4ZPU1_9BACI</name>
<organism evidence="2 3">
    <name type="scientific">Pontibacillus yanchengensis</name>
    <dbReference type="NCBI Taxonomy" id="462910"/>
    <lineage>
        <taxon>Bacteria</taxon>
        <taxon>Bacillati</taxon>
        <taxon>Bacillota</taxon>
        <taxon>Bacilli</taxon>
        <taxon>Bacillales</taxon>
        <taxon>Bacillaceae</taxon>
        <taxon>Pontibacillus</taxon>
    </lineage>
</organism>
<dbReference type="InterPro" id="IPR051604">
    <property type="entry name" value="Ergot_Alk_Oxidoreductase"/>
</dbReference>